<reference evidence="2 3" key="1">
    <citation type="journal article" date="2019" name="Int. J. Syst. Evol. Microbiol.">
        <title>The Global Catalogue of Microorganisms (GCM) 10K type strain sequencing project: providing services to taxonomists for standard genome sequencing and annotation.</title>
        <authorList>
            <consortium name="The Broad Institute Genomics Platform"/>
            <consortium name="The Broad Institute Genome Sequencing Center for Infectious Disease"/>
            <person name="Wu L."/>
            <person name="Ma J."/>
        </authorList>
    </citation>
    <scope>NUCLEOTIDE SEQUENCE [LARGE SCALE GENOMIC DNA]</scope>
    <source>
        <strain evidence="2 3">JCM 16009</strain>
    </source>
</reference>
<protein>
    <submittedName>
        <fullName evidence="2">Phosphotransferase family protein</fullName>
    </submittedName>
</protein>
<accession>A0ABN2NDR0</accession>
<dbReference type="Gene3D" id="3.90.1200.10">
    <property type="match status" value="1"/>
</dbReference>
<organism evidence="2 3">
    <name type="scientific">Pseudonocardia ailaonensis</name>
    <dbReference type="NCBI Taxonomy" id="367279"/>
    <lineage>
        <taxon>Bacteria</taxon>
        <taxon>Bacillati</taxon>
        <taxon>Actinomycetota</taxon>
        <taxon>Actinomycetes</taxon>
        <taxon>Pseudonocardiales</taxon>
        <taxon>Pseudonocardiaceae</taxon>
        <taxon>Pseudonocardia</taxon>
    </lineage>
</organism>
<gene>
    <name evidence="2" type="ORF">GCM10009836_44390</name>
</gene>
<dbReference type="RefSeq" id="WP_344420236.1">
    <property type="nucleotide sequence ID" value="NZ_BAAAQK010000017.1"/>
</dbReference>
<dbReference type="Pfam" id="PF01636">
    <property type="entry name" value="APH"/>
    <property type="match status" value="1"/>
</dbReference>
<dbReference type="SUPFAM" id="SSF56112">
    <property type="entry name" value="Protein kinase-like (PK-like)"/>
    <property type="match status" value="1"/>
</dbReference>
<proteinExistence type="predicted"/>
<name>A0ABN2NDR0_9PSEU</name>
<evidence type="ECO:0000259" key="1">
    <source>
        <dbReference type="Pfam" id="PF01636"/>
    </source>
</evidence>
<dbReference type="InterPro" id="IPR002575">
    <property type="entry name" value="Aminoglycoside_PTrfase"/>
</dbReference>
<dbReference type="Gene3D" id="3.30.200.20">
    <property type="entry name" value="Phosphorylase Kinase, domain 1"/>
    <property type="match status" value="1"/>
</dbReference>
<feature type="domain" description="Aminoglycoside phosphotransferase" evidence="1">
    <location>
        <begin position="30"/>
        <end position="262"/>
    </location>
</feature>
<dbReference type="PANTHER" id="PTHR21310:SF40">
    <property type="entry name" value="AMINOGLYCOSIDE PHOSPHOTRANSFERASE DOMAIN-CONTAINING PROTEIN-RELATED"/>
    <property type="match status" value="1"/>
</dbReference>
<dbReference type="InterPro" id="IPR051678">
    <property type="entry name" value="AGP_Transferase"/>
</dbReference>
<dbReference type="EMBL" id="BAAAQK010000017">
    <property type="protein sequence ID" value="GAA1859299.1"/>
    <property type="molecule type" value="Genomic_DNA"/>
</dbReference>
<dbReference type="InterPro" id="IPR011009">
    <property type="entry name" value="Kinase-like_dom_sf"/>
</dbReference>
<dbReference type="PANTHER" id="PTHR21310">
    <property type="entry name" value="AMINOGLYCOSIDE PHOSPHOTRANSFERASE-RELATED-RELATED"/>
    <property type="match status" value="1"/>
</dbReference>
<comment type="caution">
    <text evidence="2">The sequence shown here is derived from an EMBL/GenBank/DDBJ whole genome shotgun (WGS) entry which is preliminary data.</text>
</comment>
<evidence type="ECO:0000313" key="3">
    <source>
        <dbReference type="Proteomes" id="UP001500449"/>
    </source>
</evidence>
<dbReference type="InterPro" id="IPR041726">
    <property type="entry name" value="ACAD10_11_N"/>
</dbReference>
<evidence type="ECO:0000313" key="2">
    <source>
        <dbReference type="EMBL" id="GAA1859299.1"/>
    </source>
</evidence>
<keyword evidence="3" id="KW-1185">Reference proteome</keyword>
<dbReference type="Proteomes" id="UP001500449">
    <property type="component" value="Unassembled WGS sequence"/>
</dbReference>
<dbReference type="CDD" id="cd05154">
    <property type="entry name" value="ACAD10_11_N-like"/>
    <property type="match status" value="1"/>
</dbReference>
<sequence>MDELEGLIDRDRLESWAGSTLPGDDGPLAVRRITTGGANELFELRRRDQVWVLRRPLRVPQDAAASNRIMAREFRVLGALAGTTVPHPKPVALCEDPGVIGAAFYIMERVEGITTDGALPDVFAHDPQAQRNIGLEAIDALAALHRVDWQAAGLADFGRPDGFLNRQVDRWLSHLDRHRVREIEGIDEVGSWLREHQPVSGPPTIMHGDYTPHNWMFAAAPPTRLVAVVDWEQSTIGDPLMDLGHLLAGWADPGEPPRFASYLEPRDHLPSRAELLERYATATGRDVSMSSYYEVMALYKLACVMEGNYTLFATGRSTTEKHRRAGELVPRLVQAALATSAG</sequence>